<evidence type="ECO:0000259" key="10">
    <source>
        <dbReference type="SMART" id="SM01403"/>
    </source>
</evidence>
<dbReference type="OrthoDB" id="5984298at2759"/>
<evidence type="ECO:0000313" key="12">
    <source>
        <dbReference type="Proteomes" id="UP000518266"/>
    </source>
</evidence>
<protein>
    <recommendedName>
        <fullName evidence="7">Large ribosomal subunit protein mL48</fullName>
    </recommendedName>
    <alternativeName>
        <fullName evidence="8">39S ribosomal protein L48, mitochondrial</fullName>
    </alternativeName>
</protein>
<accession>A0A7J5XMC0</accession>
<evidence type="ECO:0000256" key="4">
    <source>
        <dbReference type="ARBA" id="ARBA00023128"/>
    </source>
</evidence>
<dbReference type="InterPro" id="IPR027486">
    <property type="entry name" value="Ribosomal_uS10_dom"/>
</dbReference>
<comment type="similarity">
    <text evidence="6">Belongs to the mitochondrion-specific ribosomal protein mL48 family.</text>
</comment>
<gene>
    <name evidence="11" type="ORF">F7725_004762</name>
</gene>
<dbReference type="PANTHER" id="PTHR13473:SF0">
    <property type="entry name" value="LARGE RIBOSOMAL SUBUNIT PROTEIN ML48"/>
    <property type="match status" value="1"/>
</dbReference>
<dbReference type="Gene3D" id="3.30.70.600">
    <property type="entry name" value="Ribosomal protein S10 domain"/>
    <property type="match status" value="1"/>
</dbReference>
<dbReference type="SUPFAM" id="SSF54999">
    <property type="entry name" value="Ribosomal protein S10"/>
    <property type="match status" value="1"/>
</dbReference>
<organism evidence="11 12">
    <name type="scientific">Dissostichus mawsoni</name>
    <name type="common">Antarctic cod</name>
    <dbReference type="NCBI Taxonomy" id="36200"/>
    <lineage>
        <taxon>Eukaryota</taxon>
        <taxon>Metazoa</taxon>
        <taxon>Chordata</taxon>
        <taxon>Craniata</taxon>
        <taxon>Vertebrata</taxon>
        <taxon>Euteleostomi</taxon>
        <taxon>Actinopterygii</taxon>
        <taxon>Neopterygii</taxon>
        <taxon>Teleostei</taxon>
        <taxon>Neoteleostei</taxon>
        <taxon>Acanthomorphata</taxon>
        <taxon>Eupercaria</taxon>
        <taxon>Perciformes</taxon>
        <taxon>Notothenioidei</taxon>
        <taxon>Nototheniidae</taxon>
        <taxon>Dissostichus</taxon>
    </lineage>
</organism>
<evidence type="ECO:0000256" key="8">
    <source>
        <dbReference type="ARBA" id="ARBA00084068"/>
    </source>
</evidence>
<dbReference type="GO" id="GO:0005761">
    <property type="term" value="C:mitochondrial ribosome"/>
    <property type="evidence" value="ECO:0007669"/>
    <property type="project" value="InterPro"/>
</dbReference>
<sequence length="348" mass="39616">MNAVFRKVSATQQAFVLNQALTTCRATPSIQHPVWASVNERQYKSMPTHGIGRWRHLLPKDPPKKKRDRQQMKEIVVETETTYATLNVNVSGYDMTVVEHFSQHIHNLCNRLGIKVLDCYALQTKTTEVWLMQEQGTKMSVDSFLKTHNRVVQLRSLSATVCPIFLEVLLKNQPEGVQLSVQELCFANQDHEVWLMQEQGTKMSVDSFLKTHNRVVQLRSLSATVCPIFLEVLLKNQPEGVQLSVQELCFANQDHEVWLMQEQGTKMSVDSFLKTHNRVAQLRSLSATVCPIFLEVLLKNQPEGVQLSVQEHTEVDYKARFKGRPELEGLKAKISPRTPDSPSPLSLS</sequence>
<feature type="compositionally biased region" description="Polar residues" evidence="9">
    <location>
        <begin position="338"/>
        <end position="348"/>
    </location>
</feature>
<evidence type="ECO:0000256" key="2">
    <source>
        <dbReference type="ARBA" id="ARBA00022946"/>
    </source>
</evidence>
<evidence type="ECO:0000256" key="3">
    <source>
        <dbReference type="ARBA" id="ARBA00022980"/>
    </source>
</evidence>
<dbReference type="PANTHER" id="PTHR13473">
    <property type="entry name" value="MITOCHONDRIAL RIBOSOMAL PROTEIN L48"/>
    <property type="match status" value="1"/>
</dbReference>
<dbReference type="Proteomes" id="UP000518266">
    <property type="component" value="Unassembled WGS sequence"/>
</dbReference>
<dbReference type="InterPro" id="IPR036838">
    <property type="entry name" value="Ribosomal_uS10_dom_sf"/>
</dbReference>
<evidence type="ECO:0000256" key="1">
    <source>
        <dbReference type="ARBA" id="ARBA00004173"/>
    </source>
</evidence>
<dbReference type="GO" id="GO:0005743">
    <property type="term" value="C:mitochondrial inner membrane"/>
    <property type="evidence" value="ECO:0007669"/>
    <property type="project" value="UniProtKB-ARBA"/>
</dbReference>
<evidence type="ECO:0000256" key="6">
    <source>
        <dbReference type="ARBA" id="ARBA00061445"/>
    </source>
</evidence>
<evidence type="ECO:0000256" key="9">
    <source>
        <dbReference type="SAM" id="MobiDB-lite"/>
    </source>
</evidence>
<keyword evidence="3" id="KW-0689">Ribosomal protein</keyword>
<keyword evidence="4" id="KW-0496">Mitochondrion</keyword>
<evidence type="ECO:0000313" key="11">
    <source>
        <dbReference type="EMBL" id="KAF3837298.1"/>
    </source>
</evidence>
<proteinExistence type="inferred from homology"/>
<comment type="caution">
    <text evidence="11">The sequence shown here is derived from an EMBL/GenBank/DDBJ whole genome shotgun (WGS) entry which is preliminary data.</text>
</comment>
<keyword evidence="5" id="KW-0687">Ribonucleoprotein</keyword>
<name>A0A7J5XMC0_DISMA</name>
<dbReference type="FunFam" id="3.30.70.600:FF:000006">
    <property type="entry name" value="39S ribosomal protein L48, mitochondrial"/>
    <property type="match status" value="1"/>
</dbReference>
<dbReference type="SMART" id="SM01403">
    <property type="entry name" value="Ribosomal_S10"/>
    <property type="match status" value="1"/>
</dbReference>
<dbReference type="AlphaFoldDB" id="A0A7J5XMC0"/>
<dbReference type="InterPro" id="IPR027487">
    <property type="entry name" value="Ribosomal_mL48"/>
</dbReference>
<reference evidence="11 12" key="1">
    <citation type="submission" date="2020-03" db="EMBL/GenBank/DDBJ databases">
        <title>Dissostichus mawsoni Genome sequencing and assembly.</title>
        <authorList>
            <person name="Park H."/>
        </authorList>
    </citation>
    <scope>NUCLEOTIDE SEQUENCE [LARGE SCALE GENOMIC DNA]</scope>
    <source>
        <strain evidence="11">DM0001</strain>
        <tissue evidence="11">Muscle</tissue>
    </source>
</reference>
<keyword evidence="2" id="KW-0809">Transit peptide</keyword>
<feature type="region of interest" description="Disordered" evidence="9">
    <location>
        <begin position="328"/>
        <end position="348"/>
    </location>
</feature>
<dbReference type="Pfam" id="PF00338">
    <property type="entry name" value="Ribosomal_S10"/>
    <property type="match status" value="3"/>
</dbReference>
<evidence type="ECO:0000256" key="5">
    <source>
        <dbReference type="ARBA" id="ARBA00023274"/>
    </source>
</evidence>
<feature type="domain" description="Small ribosomal subunit protein uS10" evidence="10">
    <location>
        <begin position="87"/>
        <end position="182"/>
    </location>
</feature>
<keyword evidence="12" id="KW-1185">Reference proteome</keyword>
<dbReference type="GO" id="GO:1990904">
    <property type="term" value="C:ribonucleoprotein complex"/>
    <property type="evidence" value="ECO:0007669"/>
    <property type="project" value="UniProtKB-KW"/>
</dbReference>
<dbReference type="EMBL" id="JAAKFY010000023">
    <property type="protein sequence ID" value="KAF3837298.1"/>
    <property type="molecule type" value="Genomic_DNA"/>
</dbReference>
<comment type="subcellular location">
    <subcellularLocation>
        <location evidence="1">Mitochondrion</location>
    </subcellularLocation>
</comment>
<evidence type="ECO:0000256" key="7">
    <source>
        <dbReference type="ARBA" id="ARBA00071667"/>
    </source>
</evidence>